<evidence type="ECO:0000313" key="1">
    <source>
        <dbReference type="EMBL" id="MPM34717.1"/>
    </source>
</evidence>
<dbReference type="EMBL" id="VSSQ01007058">
    <property type="protein sequence ID" value="MPM34717.1"/>
    <property type="molecule type" value="Genomic_DNA"/>
</dbReference>
<gene>
    <name evidence="1" type="ORF">SDC9_81304</name>
</gene>
<proteinExistence type="predicted"/>
<dbReference type="AntiFam" id="ANF00095">
    <property type="entry name" value="Shadow ORF (opposite ABC transporters)"/>
</dbReference>
<comment type="caution">
    <text evidence="1">The sequence shown here is derived from an EMBL/GenBank/DDBJ whole genome shotgun (WGS) entry which is preliminary data.</text>
</comment>
<dbReference type="AntiFam" id="ANF00142">
    <property type="entry name" value="Shadow ORF (opposite yadG)"/>
</dbReference>
<dbReference type="AlphaFoldDB" id="A0A644Z283"/>
<protein>
    <submittedName>
        <fullName evidence="1">Uncharacterized protein</fullName>
    </submittedName>
</protein>
<reference evidence="1" key="1">
    <citation type="submission" date="2019-08" db="EMBL/GenBank/DDBJ databases">
        <authorList>
            <person name="Kucharzyk K."/>
            <person name="Murdoch R.W."/>
            <person name="Higgins S."/>
            <person name="Loffler F."/>
        </authorList>
    </citation>
    <scope>NUCLEOTIDE SEQUENCE</scope>
</reference>
<sequence length="364" mass="40657">MIGRLVEDEQIHRMEQYLQQCKPAAFPSAEHAHRFENIIPTEEEGAEIAAQFGKIGGIGYGGDFLEYRVCCIERLLRILGEVANRDVRSEANNATILAVLTAENPQQSGLSRSVLSGDSKTVALIHHQGEVVKNPLAAVMFFQMLDDHHVIGTVWGRGEAEGELLEVGRNLNQLNLLQHLDPALHLPALGCLVAEPLDELLVLLQLLLLELELSLQLSNFHLTLSQILGIVATVPFEFALKEFKDLVYRLIEKALVVADDHQPTLIHFQVVFQPVACFNVQIVGRFVQQHDRRVLHQDLGKGDAHLPAPAELTGRAAHICFREPKAKEHLLDDLLAREVSLFQQSLVYFTQPQYQRLGLLSLAN</sequence>
<name>A0A644Z283_9ZZZZ</name>
<organism evidence="1">
    <name type="scientific">bioreactor metagenome</name>
    <dbReference type="NCBI Taxonomy" id="1076179"/>
    <lineage>
        <taxon>unclassified sequences</taxon>
        <taxon>metagenomes</taxon>
        <taxon>ecological metagenomes</taxon>
    </lineage>
</organism>
<accession>A0A644Z283</accession>